<sequence length="169" mass="19850">MKHGKGESNKLKELIDAGFITPDITEENVLFIVENITNKEYFRTTSHVKGSSSYRRNTKHFCQIVARDLLKFYHKENQAKGLNAGYVYLVSNPAWDSFKVGSAIDVIDRLNSYQTYSPARDYTLEFYFFSFDRRRDEKLVLDSFEHSNEWISAPKELIIRKMKELAVYR</sequence>
<keyword evidence="2" id="KW-1185">Reference proteome</keyword>
<protein>
    <recommendedName>
        <fullName evidence="3">GIY-YIG nuclease family protein</fullName>
    </recommendedName>
</protein>
<proteinExistence type="predicted"/>
<gene>
    <name evidence="1" type="ORF">CPT_Sugarland_070</name>
</gene>
<accession>A0A2H4PH05</accession>
<dbReference type="EMBL" id="MG459987">
    <property type="protein sequence ID" value="ATW61904.1"/>
    <property type="molecule type" value="Genomic_DNA"/>
</dbReference>
<dbReference type="Pfam" id="PF13455">
    <property type="entry name" value="MUG113"/>
    <property type="match status" value="1"/>
</dbReference>
<dbReference type="OrthoDB" id="26915at10239"/>
<reference evidence="1 2" key="1">
    <citation type="journal article" date="2018" name="Microbiol. Resour. Announc.">
        <title>Complete Genome Sequence of Klebsiella pneumoniae Siphophage Sugarland.</title>
        <authorList>
            <person name="Erickson S.G."/>
            <person name="Lessor L."/>
            <person name="O'Leary C.J."/>
            <person name="Gill J.J."/>
            <person name="Liu M."/>
        </authorList>
    </citation>
    <scope>NUCLEOTIDE SEQUENCE [LARGE SCALE GENOMIC DNA]</scope>
</reference>
<evidence type="ECO:0000313" key="2">
    <source>
        <dbReference type="Proteomes" id="UP000241037"/>
    </source>
</evidence>
<evidence type="ECO:0000313" key="1">
    <source>
        <dbReference type="EMBL" id="ATW61904.1"/>
    </source>
</evidence>
<name>A0A2H4PH05_9CAUD</name>
<dbReference type="Proteomes" id="UP000241037">
    <property type="component" value="Segment"/>
</dbReference>
<evidence type="ECO:0008006" key="3">
    <source>
        <dbReference type="Google" id="ProtNLM"/>
    </source>
</evidence>
<organism evidence="1 2">
    <name type="scientific">Klebsiella phage Sugarland</name>
    <dbReference type="NCBI Taxonomy" id="2053603"/>
    <lineage>
        <taxon>Viruses</taxon>
        <taxon>Duplodnaviria</taxon>
        <taxon>Heunggongvirae</taxon>
        <taxon>Uroviricota</taxon>
        <taxon>Caudoviricetes</taxon>
        <taxon>Demerecviridae</taxon>
        <taxon>Sugarlandvirus</taxon>
        <taxon>Sugarlandvirus sugarland</taxon>
    </lineage>
</organism>